<evidence type="ECO:0000256" key="10">
    <source>
        <dbReference type="ARBA" id="ARBA00022734"/>
    </source>
</evidence>
<dbReference type="InterPro" id="IPR011009">
    <property type="entry name" value="Kinase-like_dom_sf"/>
</dbReference>
<keyword evidence="16 25" id="KW-1133">Transmembrane helix</keyword>
<keyword evidence="4" id="KW-0723">Serine/threonine-protein kinase</keyword>
<reference evidence="30 31" key="1">
    <citation type="submission" date="2019-09" db="EMBL/GenBank/DDBJ databases">
        <title>A chromosome-level genome assembly of the Chinese tupelo Nyssa sinensis.</title>
        <authorList>
            <person name="Yang X."/>
            <person name="Kang M."/>
            <person name="Yang Y."/>
            <person name="Xiong H."/>
            <person name="Wang M."/>
            <person name="Zhang Z."/>
            <person name="Wang Z."/>
            <person name="Wu H."/>
            <person name="Ma T."/>
            <person name="Liu J."/>
            <person name="Xi Z."/>
        </authorList>
    </citation>
    <scope>NUCLEOTIDE SEQUENCE [LARGE SCALE GENOMIC DNA]</scope>
    <source>
        <strain evidence="30">J267</strain>
        <tissue evidence="30">Leaf</tissue>
    </source>
</reference>
<evidence type="ECO:0000256" key="15">
    <source>
        <dbReference type="ARBA" id="ARBA00022840"/>
    </source>
</evidence>
<dbReference type="InterPro" id="IPR000719">
    <property type="entry name" value="Prot_kinase_dom"/>
</dbReference>
<dbReference type="SUPFAM" id="SSF51110">
    <property type="entry name" value="alpha-D-mannose-specific plant lectins"/>
    <property type="match status" value="1"/>
</dbReference>
<dbReference type="FunFam" id="1.10.510.10:FF:000248">
    <property type="entry name" value="S-receptor-like kinase 5"/>
    <property type="match status" value="1"/>
</dbReference>
<comment type="pathway">
    <text evidence="3">Protein modification; protein ubiquitination.</text>
</comment>
<dbReference type="Gene3D" id="2.90.10.10">
    <property type="entry name" value="Bulb-type lectin domain"/>
    <property type="match status" value="1"/>
</dbReference>
<evidence type="ECO:0000256" key="18">
    <source>
        <dbReference type="ARBA" id="ARBA00023157"/>
    </source>
</evidence>
<comment type="catalytic activity">
    <reaction evidence="1">
        <text>S-ubiquitinyl-[E2 ubiquitin-conjugating enzyme]-L-cysteine + [acceptor protein]-L-lysine = [E2 ubiquitin-conjugating enzyme]-L-cysteine + N(6)-ubiquitinyl-[acceptor protein]-L-lysine.</text>
        <dbReference type="EC" id="2.3.2.27"/>
    </reaction>
</comment>
<evidence type="ECO:0000256" key="2">
    <source>
        <dbReference type="ARBA" id="ARBA00004479"/>
    </source>
</evidence>
<keyword evidence="10" id="KW-0430">Lectin</keyword>
<evidence type="ECO:0000256" key="16">
    <source>
        <dbReference type="ARBA" id="ARBA00022989"/>
    </source>
</evidence>
<keyword evidence="11" id="KW-0677">Repeat</keyword>
<dbReference type="InterPro" id="IPR051343">
    <property type="entry name" value="G-type_lectin_kinases/EP1-like"/>
</dbReference>
<evidence type="ECO:0000256" key="24">
    <source>
        <dbReference type="PROSITE-ProRule" id="PRU10141"/>
    </source>
</evidence>
<feature type="transmembrane region" description="Helical" evidence="25">
    <location>
        <begin position="1168"/>
        <end position="1190"/>
    </location>
</feature>
<dbReference type="InterPro" id="IPR036426">
    <property type="entry name" value="Bulb-type_lectin_dom_sf"/>
</dbReference>
<dbReference type="SMART" id="SM00220">
    <property type="entry name" value="S_TKc"/>
    <property type="match status" value="1"/>
</dbReference>
<evidence type="ECO:0000259" key="27">
    <source>
        <dbReference type="PROSITE" id="PS50927"/>
    </source>
</evidence>
<evidence type="ECO:0000313" key="31">
    <source>
        <dbReference type="Proteomes" id="UP000325577"/>
    </source>
</evidence>
<sequence length="1530" mass="169957">MASAAIFSSLRRRRSPSLEAFLMPVDLSGVALLETLAAAKAELFSSFSGKSLPFQRKNSRSLVRKIEFFVVVLEYLRDSGSSLPSTAILCLKESYLLLYRSKMLLDYCSHSSKLWLLLQNHSISGHFHDLNQEVSTLLDVFPIKELNLTDDIREQIELLQKQSRRAKLLIDKHDETLRLKLFSFLNDFEKGHIPDPQELYSFFVERLGIRGAKSCRVEIEFLEEQIVNHDGDIEPTISVLNGFVALTRYCRFLLFGFEDDEVELGTGKHMKPRKGLITQEIAETFLTIPKDFCCPISLDLMRDPVIISTGQTYDRASIARWMEEGHCTCPKTGQMLVSTRLVPNRALRNLIMQWCTAHGIPFDPPESANSAAETFPVASASKAAIEANKATAALLIQQLANGSQGAKTVAAREIRLLAKTGKDNRAYIAEAGAIPHLIGLLSSPNAVAQENSVTAMLNLSIYDKNKSRIIDETGCLGSIVEVLRFGHTTEARENAAATLFSLSAVHDYKKSIADEYGAVEALAGLLRKGTPRGKKDAVTALFNLSTHTDNCLRMIESGAVTALVGALGVEGVAEEAAGALALIVRQPIGAETVGNEEMAVAGLIGMMRCGTPQGKENAVAALLELCRSGGAAATERVVTAPALAGLLQTLLSTGTKRARRKAASLAKVFQRRENAYMHFGALGVRYAFAGNSAANRDSSFTSDLFTILYLAHHLSAQILEYHPTAQVSTSWTNNNHSVINVTVPFDYTYSRFNYGSGPFMRIILLKEIENATSNFPMAFACGFLSTTGVHDSFIFAIGIVSFRTQFDGGPQFWSDLEVVWLANRNKPISENGTLHLLPDGDLVLSDLNGALIWSTGTSNMSVTGMKMMETGNLVLYDRNNRTVWQSFDYPADTLLPGQKLMAGQKLVARASANNWTEGNYYLSVTSQGLFAYYQFDNPQMYFQFLVRGTRESITTSYVKSINGTLALYIASAEPSEPDAVFSKPLRMRFMRFDPDGHFRVYGWGNESVDLLAEFLTTCDYPMVCGNYGLCSNGQCSCPDGFAQANDTEDNQSDSGCYEISPATCHGPHSHELLNLSDVYYFNYVDTDAADIKGTDVESCKQACLNNCSCKAALFRYFLNLSHGNCFLPSQVLSLINDGKRRNVYQSSAFIKISNHATGSSMSAKRNRIIAGSSLAAFFVVVMVIGIWIVILRRKNRMEEDGDEFLDQLSGIPMRFSYKELEEATRNFQEKLGEGGFGSVFEGTLSNGEKIAVKCLEGLGQGKKEFMAEVKTMGSIHHVNLVRLIGFCAEKLHRLLVYEFMCNGSLDRWVFQRKPMQPPLDWYTRRNIILDIAKGLAYLHEECRQRVVHLDIKPQNILLDANFRAKVSDFGLSKFIDRDQSQIRTTLRGTPGYLAPEWLSSFVTEKVDVYSFGIVVMEMICGRKNLDQSQPEECKHLLSLFMRKAEEDQLINLVDKNSDDMQLHRLEAIKMMRLAIWCLQSDFTRRPSMSMVVKVLEDMMDIESNLDYSSTYLTTVAETSTVLPSILSGPR</sequence>
<dbReference type="CDD" id="cd16664">
    <property type="entry name" value="RING-Ubox_PUB"/>
    <property type="match status" value="1"/>
</dbReference>
<dbReference type="FunFam" id="3.30.200.20:FF:000178">
    <property type="entry name" value="serine/threonine-protein kinase PBS1-like"/>
    <property type="match status" value="1"/>
</dbReference>
<comment type="catalytic activity">
    <reaction evidence="22">
        <text>L-seryl-[protein] + ATP = O-phospho-L-seryl-[protein] + ADP + H(+)</text>
        <dbReference type="Rhea" id="RHEA:17989"/>
        <dbReference type="Rhea" id="RHEA-COMP:9863"/>
        <dbReference type="Rhea" id="RHEA-COMP:11604"/>
        <dbReference type="ChEBI" id="CHEBI:15378"/>
        <dbReference type="ChEBI" id="CHEBI:29999"/>
        <dbReference type="ChEBI" id="CHEBI:30616"/>
        <dbReference type="ChEBI" id="CHEBI:83421"/>
        <dbReference type="ChEBI" id="CHEBI:456216"/>
        <dbReference type="EC" id="2.7.11.1"/>
    </reaction>
</comment>
<dbReference type="SMART" id="SM00185">
    <property type="entry name" value="ARM"/>
    <property type="match status" value="4"/>
</dbReference>
<dbReference type="Pfam" id="PF25368">
    <property type="entry name" value="PUB10_N"/>
    <property type="match status" value="1"/>
</dbReference>
<accession>A0A5J4ZCR9</accession>
<keyword evidence="12 24" id="KW-0547">Nucleotide-binding</keyword>
<dbReference type="Pfam" id="PF00069">
    <property type="entry name" value="Pkinase"/>
    <property type="match status" value="1"/>
</dbReference>
<dbReference type="GO" id="GO:0005524">
    <property type="term" value="F:ATP binding"/>
    <property type="evidence" value="ECO:0007669"/>
    <property type="project" value="UniProtKB-UniRule"/>
</dbReference>
<dbReference type="PROSITE" id="PS00107">
    <property type="entry name" value="PROTEIN_KINASE_ATP"/>
    <property type="match status" value="1"/>
</dbReference>
<dbReference type="PANTHER" id="PTHR47976">
    <property type="entry name" value="G-TYPE LECTIN S-RECEPTOR-LIKE SERINE/THREONINE-PROTEIN KINASE SD2-5"/>
    <property type="match status" value="1"/>
</dbReference>
<keyword evidence="7" id="KW-0808">Transferase</keyword>
<dbReference type="CDD" id="cd01098">
    <property type="entry name" value="PAN_AP_plant"/>
    <property type="match status" value="1"/>
</dbReference>
<dbReference type="PROSITE" id="PS50948">
    <property type="entry name" value="PAN"/>
    <property type="match status" value="1"/>
</dbReference>
<dbReference type="Pfam" id="PF08276">
    <property type="entry name" value="PAN_2"/>
    <property type="match status" value="1"/>
</dbReference>
<dbReference type="InterPro" id="IPR008271">
    <property type="entry name" value="Ser/Thr_kinase_AS"/>
</dbReference>
<gene>
    <name evidence="30" type="ORF">F0562_018162</name>
</gene>
<dbReference type="Pfam" id="PF04564">
    <property type="entry name" value="U-box"/>
    <property type="match status" value="1"/>
</dbReference>
<dbReference type="Gene3D" id="1.10.510.10">
    <property type="entry name" value="Transferase(Phosphotransferase) domain 1"/>
    <property type="match status" value="1"/>
</dbReference>
<dbReference type="FunFam" id="2.90.10.30:FF:000003">
    <property type="entry name" value="Os04g0303100 protein"/>
    <property type="match status" value="1"/>
</dbReference>
<evidence type="ECO:0000256" key="11">
    <source>
        <dbReference type="ARBA" id="ARBA00022737"/>
    </source>
</evidence>
<keyword evidence="20" id="KW-0325">Glycoprotein</keyword>
<keyword evidence="15 24" id="KW-0067">ATP-binding</keyword>
<feature type="repeat" description="ARM" evidence="23">
    <location>
        <begin position="517"/>
        <end position="559"/>
    </location>
</feature>
<dbReference type="SMART" id="SM00504">
    <property type="entry name" value="Ubox"/>
    <property type="match status" value="1"/>
</dbReference>
<evidence type="ECO:0000256" key="1">
    <source>
        <dbReference type="ARBA" id="ARBA00000900"/>
    </source>
</evidence>
<evidence type="ECO:0000256" key="12">
    <source>
        <dbReference type="ARBA" id="ARBA00022741"/>
    </source>
</evidence>
<dbReference type="FunFam" id="3.30.40.10:FF:000455">
    <property type="entry name" value="RING-type E3 ubiquitin transferase"/>
    <property type="match status" value="1"/>
</dbReference>
<dbReference type="CDD" id="cd00028">
    <property type="entry name" value="B_lectin"/>
    <property type="match status" value="1"/>
</dbReference>
<evidence type="ECO:0000256" key="23">
    <source>
        <dbReference type="PROSITE-ProRule" id="PRU00259"/>
    </source>
</evidence>
<dbReference type="InterPro" id="IPR000225">
    <property type="entry name" value="Armadillo"/>
</dbReference>
<dbReference type="SUPFAM" id="SSF57850">
    <property type="entry name" value="RING/U-box"/>
    <property type="match status" value="1"/>
</dbReference>
<dbReference type="PROSITE" id="PS00108">
    <property type="entry name" value="PROTEIN_KINASE_ST"/>
    <property type="match status" value="1"/>
</dbReference>
<dbReference type="FunFam" id="1.25.10.10:FF:000423">
    <property type="entry name" value="RING-type E3 ubiquitin transferase"/>
    <property type="match status" value="1"/>
</dbReference>
<evidence type="ECO:0000256" key="22">
    <source>
        <dbReference type="ARBA" id="ARBA00048679"/>
    </source>
</evidence>
<evidence type="ECO:0000256" key="7">
    <source>
        <dbReference type="ARBA" id="ARBA00022679"/>
    </source>
</evidence>
<proteinExistence type="predicted"/>
<feature type="domain" description="Bulb-type lectin" evidence="27">
    <location>
        <begin position="769"/>
        <end position="888"/>
    </location>
</feature>
<comment type="subcellular location">
    <subcellularLocation>
        <location evidence="2">Membrane</location>
        <topology evidence="2">Single-pass type I membrane protein</topology>
    </subcellularLocation>
</comment>
<dbReference type="GO" id="GO:0016567">
    <property type="term" value="P:protein ubiquitination"/>
    <property type="evidence" value="ECO:0007669"/>
    <property type="project" value="UniProtKB-UniPathway"/>
</dbReference>
<evidence type="ECO:0000256" key="4">
    <source>
        <dbReference type="ARBA" id="ARBA00022527"/>
    </source>
</evidence>
<name>A0A5J4ZCR9_9ASTE</name>
<dbReference type="InterPro" id="IPR017441">
    <property type="entry name" value="Protein_kinase_ATP_BS"/>
</dbReference>
<protein>
    <submittedName>
        <fullName evidence="30">Uncharacterized protein</fullName>
    </submittedName>
</protein>
<dbReference type="SUPFAM" id="SSF48371">
    <property type="entry name" value="ARM repeat"/>
    <property type="match status" value="1"/>
</dbReference>
<evidence type="ECO:0000256" key="14">
    <source>
        <dbReference type="ARBA" id="ARBA00022786"/>
    </source>
</evidence>
<evidence type="ECO:0000256" key="6">
    <source>
        <dbReference type="ARBA" id="ARBA00022553"/>
    </source>
</evidence>
<dbReference type="Gene3D" id="3.30.40.10">
    <property type="entry name" value="Zinc/RING finger domain, C3HC4 (zinc finger)"/>
    <property type="match status" value="1"/>
</dbReference>
<dbReference type="InterPro" id="IPR016024">
    <property type="entry name" value="ARM-type_fold"/>
</dbReference>
<dbReference type="GO" id="GO:0030246">
    <property type="term" value="F:carbohydrate binding"/>
    <property type="evidence" value="ECO:0007669"/>
    <property type="project" value="UniProtKB-KW"/>
</dbReference>
<dbReference type="InterPro" id="IPR003609">
    <property type="entry name" value="Pan_app"/>
</dbReference>
<feature type="domain" description="Apple" evidence="28">
    <location>
        <begin position="1064"/>
        <end position="1148"/>
    </location>
</feature>
<dbReference type="InterPro" id="IPR057623">
    <property type="entry name" value="PUB12-19-like_N"/>
</dbReference>
<dbReference type="Gene3D" id="3.30.200.20">
    <property type="entry name" value="Phosphorylase Kinase, domain 1"/>
    <property type="match status" value="1"/>
</dbReference>
<evidence type="ECO:0000256" key="20">
    <source>
        <dbReference type="ARBA" id="ARBA00023180"/>
    </source>
</evidence>
<dbReference type="PROSITE" id="PS50011">
    <property type="entry name" value="PROTEIN_KINASE_DOM"/>
    <property type="match status" value="1"/>
</dbReference>
<dbReference type="PROSITE" id="PS51698">
    <property type="entry name" value="U_BOX"/>
    <property type="match status" value="1"/>
</dbReference>
<organism evidence="30 31">
    <name type="scientific">Nyssa sinensis</name>
    <dbReference type="NCBI Taxonomy" id="561372"/>
    <lineage>
        <taxon>Eukaryota</taxon>
        <taxon>Viridiplantae</taxon>
        <taxon>Streptophyta</taxon>
        <taxon>Embryophyta</taxon>
        <taxon>Tracheophyta</taxon>
        <taxon>Spermatophyta</taxon>
        <taxon>Magnoliopsida</taxon>
        <taxon>eudicotyledons</taxon>
        <taxon>Gunneridae</taxon>
        <taxon>Pentapetalae</taxon>
        <taxon>asterids</taxon>
        <taxon>Cornales</taxon>
        <taxon>Nyssaceae</taxon>
        <taxon>Nyssa</taxon>
    </lineage>
</organism>
<dbReference type="CDD" id="cd14066">
    <property type="entry name" value="STKc_IRAK"/>
    <property type="match status" value="1"/>
</dbReference>
<evidence type="ECO:0000256" key="9">
    <source>
        <dbReference type="ARBA" id="ARBA00022729"/>
    </source>
</evidence>
<dbReference type="Pfam" id="PF01453">
    <property type="entry name" value="B_lectin"/>
    <property type="match status" value="1"/>
</dbReference>
<dbReference type="Pfam" id="PF25598">
    <property type="entry name" value="ARM_PUB"/>
    <property type="match status" value="1"/>
</dbReference>
<dbReference type="Proteomes" id="UP000325577">
    <property type="component" value="Linkage Group LG9"/>
</dbReference>
<keyword evidence="19" id="KW-0675">Receptor</keyword>
<dbReference type="SUPFAM" id="SSF56112">
    <property type="entry name" value="Protein kinase-like (PK-like)"/>
    <property type="match status" value="1"/>
</dbReference>
<keyword evidence="6" id="KW-0597">Phosphoprotein</keyword>
<keyword evidence="17 25" id="KW-0472">Membrane</keyword>
<feature type="repeat" description="ARM" evidence="23">
    <location>
        <begin position="432"/>
        <end position="474"/>
    </location>
</feature>
<evidence type="ECO:0000256" key="19">
    <source>
        <dbReference type="ARBA" id="ARBA00023170"/>
    </source>
</evidence>
<dbReference type="Gene3D" id="1.25.10.10">
    <property type="entry name" value="Leucine-rich Repeat Variant"/>
    <property type="match status" value="1"/>
</dbReference>
<dbReference type="InterPro" id="IPR003613">
    <property type="entry name" value="Ubox_domain"/>
</dbReference>
<dbReference type="GO" id="GO:0004674">
    <property type="term" value="F:protein serine/threonine kinase activity"/>
    <property type="evidence" value="ECO:0007669"/>
    <property type="project" value="UniProtKB-KW"/>
</dbReference>
<dbReference type="UniPathway" id="UPA00143"/>
<dbReference type="InterPro" id="IPR045210">
    <property type="entry name" value="RING-Ubox_PUB"/>
</dbReference>
<keyword evidence="14" id="KW-0833">Ubl conjugation pathway</keyword>
<dbReference type="PROSITE" id="PS50176">
    <property type="entry name" value="ARM_REPEAT"/>
    <property type="match status" value="2"/>
</dbReference>
<evidence type="ECO:0000256" key="21">
    <source>
        <dbReference type="ARBA" id="ARBA00047899"/>
    </source>
</evidence>
<keyword evidence="9" id="KW-0732">Signal</keyword>
<feature type="binding site" evidence="24">
    <location>
        <position position="1253"/>
    </location>
    <ligand>
        <name>ATP</name>
        <dbReference type="ChEBI" id="CHEBI:30616"/>
    </ligand>
</feature>
<dbReference type="GO" id="GO:0016020">
    <property type="term" value="C:membrane"/>
    <property type="evidence" value="ECO:0007669"/>
    <property type="project" value="UniProtKB-SubCell"/>
</dbReference>
<dbReference type="GO" id="GO:0061630">
    <property type="term" value="F:ubiquitin protein ligase activity"/>
    <property type="evidence" value="ECO:0007669"/>
    <property type="project" value="UniProtKB-EC"/>
</dbReference>
<evidence type="ECO:0000259" key="28">
    <source>
        <dbReference type="PROSITE" id="PS50948"/>
    </source>
</evidence>
<evidence type="ECO:0000256" key="13">
    <source>
        <dbReference type="ARBA" id="ARBA00022777"/>
    </source>
</evidence>
<dbReference type="InterPro" id="IPR001480">
    <property type="entry name" value="Bulb-type_lectin_dom"/>
</dbReference>
<feature type="domain" description="Protein kinase" evidence="26">
    <location>
        <begin position="1225"/>
        <end position="1499"/>
    </location>
</feature>
<dbReference type="InterPro" id="IPR013083">
    <property type="entry name" value="Znf_RING/FYVE/PHD"/>
</dbReference>
<evidence type="ECO:0000256" key="25">
    <source>
        <dbReference type="SAM" id="Phobius"/>
    </source>
</evidence>
<keyword evidence="13" id="KW-0418">Kinase</keyword>
<evidence type="ECO:0000256" key="3">
    <source>
        <dbReference type="ARBA" id="ARBA00004906"/>
    </source>
</evidence>
<dbReference type="OrthoDB" id="4062651at2759"/>
<dbReference type="PROSITE" id="PS50927">
    <property type="entry name" value="BULB_LECTIN"/>
    <property type="match status" value="1"/>
</dbReference>
<keyword evidence="18" id="KW-1015">Disulfide bond</keyword>
<dbReference type="InterPro" id="IPR011989">
    <property type="entry name" value="ARM-like"/>
</dbReference>
<dbReference type="EMBL" id="CM018052">
    <property type="protein sequence ID" value="KAA8515051.1"/>
    <property type="molecule type" value="Genomic_DNA"/>
</dbReference>
<dbReference type="SMART" id="SM00108">
    <property type="entry name" value="B_lectin"/>
    <property type="match status" value="1"/>
</dbReference>
<evidence type="ECO:0000256" key="5">
    <source>
        <dbReference type="ARBA" id="ARBA00022536"/>
    </source>
</evidence>
<dbReference type="PANTHER" id="PTHR47976:SF110">
    <property type="entry name" value="RECEPTOR-LIKE SERINE_THREONINE-PROTEIN KINASE"/>
    <property type="match status" value="1"/>
</dbReference>
<evidence type="ECO:0000256" key="8">
    <source>
        <dbReference type="ARBA" id="ARBA00022692"/>
    </source>
</evidence>
<comment type="catalytic activity">
    <reaction evidence="21">
        <text>L-threonyl-[protein] + ATP = O-phospho-L-threonyl-[protein] + ADP + H(+)</text>
        <dbReference type="Rhea" id="RHEA:46608"/>
        <dbReference type="Rhea" id="RHEA-COMP:11060"/>
        <dbReference type="Rhea" id="RHEA-COMP:11605"/>
        <dbReference type="ChEBI" id="CHEBI:15378"/>
        <dbReference type="ChEBI" id="CHEBI:30013"/>
        <dbReference type="ChEBI" id="CHEBI:30616"/>
        <dbReference type="ChEBI" id="CHEBI:61977"/>
        <dbReference type="ChEBI" id="CHEBI:456216"/>
        <dbReference type="EC" id="2.7.11.1"/>
    </reaction>
</comment>
<keyword evidence="5" id="KW-0245">EGF-like domain</keyword>
<evidence type="ECO:0000256" key="17">
    <source>
        <dbReference type="ARBA" id="ARBA00023136"/>
    </source>
</evidence>
<feature type="domain" description="U-box" evidence="29">
    <location>
        <begin position="287"/>
        <end position="361"/>
    </location>
</feature>
<keyword evidence="31" id="KW-1185">Reference proteome</keyword>
<evidence type="ECO:0000259" key="26">
    <source>
        <dbReference type="PROSITE" id="PS50011"/>
    </source>
</evidence>
<evidence type="ECO:0000259" key="29">
    <source>
        <dbReference type="PROSITE" id="PS51698"/>
    </source>
</evidence>
<dbReference type="InterPro" id="IPR058678">
    <property type="entry name" value="ARM_PUB"/>
</dbReference>
<keyword evidence="8 25" id="KW-0812">Transmembrane</keyword>
<evidence type="ECO:0000313" key="30">
    <source>
        <dbReference type="EMBL" id="KAA8515051.1"/>
    </source>
</evidence>